<dbReference type="Proteomes" id="UP000054217">
    <property type="component" value="Unassembled WGS sequence"/>
</dbReference>
<gene>
    <name evidence="1" type="ORF">M404DRAFT_34491</name>
</gene>
<evidence type="ECO:0000313" key="1">
    <source>
        <dbReference type="EMBL" id="KIN95034.1"/>
    </source>
</evidence>
<proteinExistence type="predicted"/>
<sequence>MSSIAQLVFPPLPQPSLGRWPANIQAAHRTIKKVHNQALYVLQSDSFLDPTWVSFHIEALASTALPILEALLPSSASHEDEPLPQEWLVGVARLIGQAVQDLQDVAQVVNMCEWQEVSIPGS</sequence>
<dbReference type="OrthoDB" id="2686689at2759"/>
<organism evidence="1 2">
    <name type="scientific">Pisolithus tinctorius Marx 270</name>
    <dbReference type="NCBI Taxonomy" id="870435"/>
    <lineage>
        <taxon>Eukaryota</taxon>
        <taxon>Fungi</taxon>
        <taxon>Dikarya</taxon>
        <taxon>Basidiomycota</taxon>
        <taxon>Agaricomycotina</taxon>
        <taxon>Agaricomycetes</taxon>
        <taxon>Agaricomycetidae</taxon>
        <taxon>Boletales</taxon>
        <taxon>Sclerodermatineae</taxon>
        <taxon>Pisolithaceae</taxon>
        <taxon>Pisolithus</taxon>
    </lineage>
</organism>
<dbReference type="HOGENOM" id="CLU_2027676_0_0_1"/>
<evidence type="ECO:0000313" key="2">
    <source>
        <dbReference type="Proteomes" id="UP000054217"/>
    </source>
</evidence>
<reference evidence="2" key="2">
    <citation type="submission" date="2015-01" db="EMBL/GenBank/DDBJ databases">
        <title>Evolutionary Origins and Diversification of the Mycorrhizal Mutualists.</title>
        <authorList>
            <consortium name="DOE Joint Genome Institute"/>
            <consortium name="Mycorrhizal Genomics Consortium"/>
            <person name="Kohler A."/>
            <person name="Kuo A."/>
            <person name="Nagy L.G."/>
            <person name="Floudas D."/>
            <person name="Copeland A."/>
            <person name="Barry K.W."/>
            <person name="Cichocki N."/>
            <person name="Veneault-Fourrey C."/>
            <person name="LaButti K."/>
            <person name="Lindquist E.A."/>
            <person name="Lipzen A."/>
            <person name="Lundell T."/>
            <person name="Morin E."/>
            <person name="Murat C."/>
            <person name="Riley R."/>
            <person name="Ohm R."/>
            <person name="Sun H."/>
            <person name="Tunlid A."/>
            <person name="Henrissat B."/>
            <person name="Grigoriev I.V."/>
            <person name="Hibbett D.S."/>
            <person name="Martin F."/>
        </authorList>
    </citation>
    <scope>NUCLEOTIDE SEQUENCE [LARGE SCALE GENOMIC DNA]</scope>
    <source>
        <strain evidence="2">Marx 270</strain>
    </source>
</reference>
<name>A0A0C3N1S6_PISTI</name>
<reference evidence="1 2" key="1">
    <citation type="submission" date="2014-04" db="EMBL/GenBank/DDBJ databases">
        <authorList>
            <consortium name="DOE Joint Genome Institute"/>
            <person name="Kuo A."/>
            <person name="Kohler A."/>
            <person name="Costa M.D."/>
            <person name="Nagy L.G."/>
            <person name="Floudas D."/>
            <person name="Copeland A."/>
            <person name="Barry K.W."/>
            <person name="Cichocki N."/>
            <person name="Veneault-Fourrey C."/>
            <person name="LaButti K."/>
            <person name="Lindquist E.A."/>
            <person name="Lipzen A."/>
            <person name="Lundell T."/>
            <person name="Morin E."/>
            <person name="Murat C."/>
            <person name="Sun H."/>
            <person name="Tunlid A."/>
            <person name="Henrissat B."/>
            <person name="Grigoriev I.V."/>
            <person name="Hibbett D.S."/>
            <person name="Martin F."/>
            <person name="Nordberg H.P."/>
            <person name="Cantor M.N."/>
            <person name="Hua S.X."/>
        </authorList>
    </citation>
    <scope>NUCLEOTIDE SEQUENCE [LARGE SCALE GENOMIC DNA]</scope>
    <source>
        <strain evidence="1 2">Marx 270</strain>
    </source>
</reference>
<keyword evidence="2" id="KW-1185">Reference proteome</keyword>
<dbReference type="EMBL" id="KN832078">
    <property type="protein sequence ID" value="KIN95034.1"/>
    <property type="molecule type" value="Genomic_DNA"/>
</dbReference>
<dbReference type="InParanoid" id="A0A0C3N1S6"/>
<accession>A0A0C3N1S6</accession>
<dbReference type="AlphaFoldDB" id="A0A0C3N1S6"/>
<protein>
    <submittedName>
        <fullName evidence="1">Uncharacterized protein</fullName>
    </submittedName>
</protein>